<evidence type="ECO:0000313" key="3">
    <source>
        <dbReference type="Proteomes" id="UP000182660"/>
    </source>
</evidence>
<name>A0ABY1HGS8_9GAMM</name>
<organism evidence="2 3">
    <name type="scientific">Moritella viscosa</name>
    <dbReference type="NCBI Taxonomy" id="80854"/>
    <lineage>
        <taxon>Bacteria</taxon>
        <taxon>Pseudomonadati</taxon>
        <taxon>Pseudomonadota</taxon>
        <taxon>Gammaproteobacteria</taxon>
        <taxon>Alteromonadales</taxon>
        <taxon>Moritellaceae</taxon>
        <taxon>Moritella</taxon>
    </lineage>
</organism>
<proteinExistence type="predicted"/>
<gene>
    <name evidence="2" type="ORF">MT2528_3138</name>
</gene>
<comment type="caution">
    <text evidence="2">The sequence shown here is derived from an EMBL/GenBank/DDBJ whole genome shotgun (WGS) entry which is preliminary data.</text>
</comment>
<accession>A0ABY1HGS8</accession>
<sequence>MNIFLITLTLLLSANVNAQLPQALRPLTSKSIELNTVEFNAIETSTAEFVNYTATGPESERIMALGQEIISVIDAGLVELQKVNPKQIKAIHHLMEYVENDHQRYMKPYSFVVKGTKNSKTLYATHDTVFKAAGLWLKDLSYQCTNDTFTYQVATDAQAELYLSYRLTVNLSGAITLCKSDGMEERCLSEHLKEERVIYTDSLTTITGVVDFNGFEDESFIHFYSDTAKERNILNNLDKTDIEVP</sequence>
<dbReference type="Proteomes" id="UP000182660">
    <property type="component" value="Unassembled WGS sequence"/>
</dbReference>
<evidence type="ECO:0000256" key="1">
    <source>
        <dbReference type="SAM" id="SignalP"/>
    </source>
</evidence>
<feature type="signal peptide" evidence="1">
    <location>
        <begin position="1"/>
        <end position="18"/>
    </location>
</feature>
<evidence type="ECO:0000313" key="2">
    <source>
        <dbReference type="EMBL" id="SGY96133.1"/>
    </source>
</evidence>
<protein>
    <submittedName>
        <fullName evidence="2">GTPase Der-GTP-binding protein EngA</fullName>
    </submittedName>
</protein>
<feature type="chain" id="PRO_5045777881" evidence="1">
    <location>
        <begin position="19"/>
        <end position="245"/>
    </location>
</feature>
<dbReference type="RefSeq" id="WP_045111009.1">
    <property type="nucleotide sequence ID" value="NZ_CAWQZC010000029.1"/>
</dbReference>
<keyword evidence="3" id="KW-1185">Reference proteome</keyword>
<dbReference type="GeneID" id="61296971"/>
<reference evidence="2 3" key="1">
    <citation type="submission" date="2016-11" db="EMBL/GenBank/DDBJ databases">
        <authorList>
            <person name="Klemetsen T."/>
        </authorList>
    </citation>
    <scope>NUCLEOTIDE SEQUENCE [LARGE SCALE GENOMIC DNA]</scope>
    <source>
        <strain evidence="2">MT 2528</strain>
    </source>
</reference>
<dbReference type="EMBL" id="FPLJ01000069">
    <property type="protein sequence ID" value="SGY96133.1"/>
    <property type="molecule type" value="Genomic_DNA"/>
</dbReference>
<keyword evidence="1" id="KW-0732">Signal</keyword>